<comment type="caution">
    <text evidence="7">The sequence shown here is derived from an EMBL/GenBank/DDBJ whole genome shotgun (WGS) entry which is preliminary data.</text>
</comment>
<gene>
    <name evidence="7" type="ORF">KIPB_003623</name>
</gene>
<dbReference type="OrthoDB" id="10250331at2759"/>
<feature type="domain" description="Glycoside hydrolase family 5" evidence="6">
    <location>
        <begin position="26"/>
        <end position="92"/>
    </location>
</feature>
<accession>A0A9K3CTP8</accession>
<dbReference type="PANTHER" id="PTHR31308:SF5">
    <property type="entry name" value="ERGOSTERYL-BETA-GLUCOSIDASE"/>
    <property type="match status" value="1"/>
</dbReference>
<evidence type="ECO:0000256" key="4">
    <source>
        <dbReference type="RuleBase" id="RU361153"/>
    </source>
</evidence>
<keyword evidence="2 4" id="KW-0378">Hydrolase</keyword>
<keyword evidence="8" id="KW-1185">Reference proteome</keyword>
<evidence type="ECO:0000256" key="3">
    <source>
        <dbReference type="ARBA" id="ARBA00023295"/>
    </source>
</evidence>
<name>A0A9K3CTP8_9EUKA</name>
<dbReference type="Proteomes" id="UP000265618">
    <property type="component" value="Unassembled WGS sequence"/>
</dbReference>
<protein>
    <recommendedName>
        <fullName evidence="6">Glycoside hydrolase family 5 domain-containing protein</fullName>
    </recommendedName>
</protein>
<evidence type="ECO:0000256" key="5">
    <source>
        <dbReference type="SAM" id="MobiDB-lite"/>
    </source>
</evidence>
<comment type="similarity">
    <text evidence="1 4">Belongs to the glycosyl hydrolase 5 (cellulase A) family.</text>
</comment>
<dbReference type="Pfam" id="PF00150">
    <property type="entry name" value="Cellulase"/>
    <property type="match status" value="1"/>
</dbReference>
<reference evidence="7 8" key="1">
    <citation type="journal article" date="2018" name="PLoS ONE">
        <title>The draft genome of Kipferlia bialata reveals reductive genome evolution in fornicate parasites.</title>
        <authorList>
            <person name="Tanifuji G."/>
            <person name="Takabayashi S."/>
            <person name="Kume K."/>
            <person name="Takagi M."/>
            <person name="Nakayama T."/>
            <person name="Kamikawa R."/>
            <person name="Inagaki Y."/>
            <person name="Hashimoto T."/>
        </authorList>
    </citation>
    <scope>NUCLEOTIDE SEQUENCE [LARGE SCALE GENOMIC DNA]</scope>
    <source>
        <strain evidence="7">NY0173</strain>
    </source>
</reference>
<dbReference type="GO" id="GO:0004553">
    <property type="term" value="F:hydrolase activity, hydrolyzing O-glycosyl compounds"/>
    <property type="evidence" value="ECO:0007669"/>
    <property type="project" value="InterPro"/>
</dbReference>
<feature type="compositionally biased region" description="Acidic residues" evidence="5">
    <location>
        <begin position="251"/>
        <end position="262"/>
    </location>
</feature>
<dbReference type="Gene3D" id="3.20.20.80">
    <property type="entry name" value="Glycosidases"/>
    <property type="match status" value="2"/>
</dbReference>
<dbReference type="PANTHER" id="PTHR31308">
    <property type="match status" value="1"/>
</dbReference>
<dbReference type="SUPFAM" id="SSF51445">
    <property type="entry name" value="(Trans)glycosidases"/>
    <property type="match status" value="1"/>
</dbReference>
<evidence type="ECO:0000256" key="1">
    <source>
        <dbReference type="ARBA" id="ARBA00005641"/>
    </source>
</evidence>
<dbReference type="InterPro" id="IPR001547">
    <property type="entry name" value="Glyco_hydro_5"/>
</dbReference>
<sequence length="575" mass="64340">SYQKNLPADPDDPYEFPPTFDRFHAFGPQHSDEDGLTALRKLGYNCVRLCVYFESLEPERGVLNQAVLDDIISFCRTAERLDMYVIVDAHQDLYSRRLCGSGYADHALPPAVRDRLMKGDYCYKGRPSDHLLMPGGDWGTRAMSDVEQKEVWEHFYGGESDHHCETFGRLVHALTMARCRAVIGYDIINEPGLPLVYHLKFLYRFDLVRRYRARLTRFYERAILTIDSAYEGALADMDVGREGEREREGEVESGAEENWEGEGEVKPGNAAGPPPPVPLFFVEPFNFDVSQVFPGVHIGLDRLSLPQPLLARTVYAAHLYQPVPLLRPDPDPLMSNHCRDALTAGCACVFVGEFGDLSFSSGKRAPLALMHNQLAMYSAYHIPWAVWEVNCAGTFPWNDEDMTVLDSKLKPTFIQTRCFSPALNPQLWPRAKVIPRILGGPGEYRLVFRATALCPEGRGLPHPAMQGLLLRTSYPQHPADSGPDRDANVMEQGEAVAVLPVDSRGMHLRLTGALLSRTLPPRTTVPVARAGNACGFCLWVFAKSTRREEMREVAKIVERLGGVLGVVQGRDIVVE</sequence>
<feature type="non-terminal residue" evidence="7">
    <location>
        <position position="1"/>
    </location>
</feature>
<evidence type="ECO:0000256" key="2">
    <source>
        <dbReference type="ARBA" id="ARBA00022801"/>
    </source>
</evidence>
<feature type="region of interest" description="Disordered" evidence="5">
    <location>
        <begin position="240"/>
        <end position="270"/>
    </location>
</feature>
<feature type="compositionally biased region" description="Basic and acidic residues" evidence="5">
    <location>
        <begin position="240"/>
        <end position="250"/>
    </location>
</feature>
<dbReference type="EMBL" id="BDIP01000709">
    <property type="protein sequence ID" value="GIQ82476.1"/>
    <property type="molecule type" value="Genomic_DNA"/>
</dbReference>
<dbReference type="InterPro" id="IPR052066">
    <property type="entry name" value="Glycosphingolipid_Hydrolases"/>
</dbReference>
<proteinExistence type="inferred from homology"/>
<evidence type="ECO:0000313" key="8">
    <source>
        <dbReference type="Proteomes" id="UP000265618"/>
    </source>
</evidence>
<evidence type="ECO:0000313" key="7">
    <source>
        <dbReference type="EMBL" id="GIQ82476.1"/>
    </source>
</evidence>
<evidence type="ECO:0000259" key="6">
    <source>
        <dbReference type="Pfam" id="PF00150"/>
    </source>
</evidence>
<organism evidence="7 8">
    <name type="scientific">Kipferlia bialata</name>
    <dbReference type="NCBI Taxonomy" id="797122"/>
    <lineage>
        <taxon>Eukaryota</taxon>
        <taxon>Metamonada</taxon>
        <taxon>Carpediemonas-like organisms</taxon>
        <taxon>Kipferlia</taxon>
    </lineage>
</organism>
<dbReference type="AlphaFoldDB" id="A0A9K3CTP8"/>
<keyword evidence="3 4" id="KW-0326">Glycosidase</keyword>
<dbReference type="GO" id="GO:0000272">
    <property type="term" value="P:polysaccharide catabolic process"/>
    <property type="evidence" value="ECO:0007669"/>
    <property type="project" value="InterPro"/>
</dbReference>
<dbReference type="InterPro" id="IPR017853">
    <property type="entry name" value="GH"/>
</dbReference>